<evidence type="ECO:0000313" key="1">
    <source>
        <dbReference type="EMBL" id="QHU08137.1"/>
    </source>
</evidence>
<name>A0A6C0JUQ0_9ZZZZ</name>
<reference evidence="1" key="1">
    <citation type="journal article" date="2020" name="Nature">
        <title>Giant virus diversity and host interactions through global metagenomics.</title>
        <authorList>
            <person name="Schulz F."/>
            <person name="Roux S."/>
            <person name="Paez-Espino D."/>
            <person name="Jungbluth S."/>
            <person name="Walsh D.A."/>
            <person name="Denef V.J."/>
            <person name="McMahon K.D."/>
            <person name="Konstantinidis K.T."/>
            <person name="Eloe-Fadrosh E.A."/>
            <person name="Kyrpides N.C."/>
            <person name="Woyke T."/>
        </authorList>
    </citation>
    <scope>NUCLEOTIDE SEQUENCE</scope>
    <source>
        <strain evidence="1">GVMAG-S-1062768-28</strain>
    </source>
</reference>
<dbReference type="EMBL" id="MN740695">
    <property type="protein sequence ID" value="QHU08137.1"/>
    <property type="molecule type" value="Genomic_DNA"/>
</dbReference>
<accession>A0A6C0JUQ0</accession>
<sequence length="41" mass="5020">MYFLGLVWFRQRDNIYVWFDIDISVSKIQKSVVKGYTQEFV</sequence>
<protein>
    <submittedName>
        <fullName evidence="1">Uncharacterized protein</fullName>
    </submittedName>
</protein>
<dbReference type="AlphaFoldDB" id="A0A6C0JUQ0"/>
<proteinExistence type="predicted"/>
<organism evidence="1">
    <name type="scientific">viral metagenome</name>
    <dbReference type="NCBI Taxonomy" id="1070528"/>
    <lineage>
        <taxon>unclassified sequences</taxon>
        <taxon>metagenomes</taxon>
        <taxon>organismal metagenomes</taxon>
    </lineage>
</organism>